<accession>A0A1H5K9I0</accession>
<keyword evidence="1" id="KW-0472">Membrane</keyword>
<keyword evidence="1" id="KW-0812">Transmembrane</keyword>
<protein>
    <submittedName>
        <fullName evidence="2">Uncharacterized protein</fullName>
    </submittedName>
</protein>
<evidence type="ECO:0000313" key="2">
    <source>
        <dbReference type="EMBL" id="SEE61310.1"/>
    </source>
</evidence>
<organism evidence="2 3">
    <name type="scientific">Pseudomonas migulae</name>
    <dbReference type="NCBI Taxonomy" id="78543"/>
    <lineage>
        <taxon>Bacteria</taxon>
        <taxon>Pseudomonadati</taxon>
        <taxon>Pseudomonadota</taxon>
        <taxon>Gammaproteobacteria</taxon>
        <taxon>Pseudomonadales</taxon>
        <taxon>Pseudomonadaceae</taxon>
        <taxon>Pseudomonas</taxon>
    </lineage>
</organism>
<dbReference type="Proteomes" id="UP000198985">
    <property type="component" value="Unassembled WGS sequence"/>
</dbReference>
<proteinExistence type="predicted"/>
<gene>
    <name evidence="2" type="ORF">SAMN04490194_3077</name>
</gene>
<name>A0A1H5K9I0_9PSED</name>
<dbReference type="AlphaFoldDB" id="A0A1H5K9I0"/>
<dbReference type="EMBL" id="FNTY01000002">
    <property type="protein sequence ID" value="SEE61310.1"/>
    <property type="molecule type" value="Genomic_DNA"/>
</dbReference>
<evidence type="ECO:0000256" key="1">
    <source>
        <dbReference type="SAM" id="Phobius"/>
    </source>
</evidence>
<feature type="transmembrane region" description="Helical" evidence="1">
    <location>
        <begin position="38"/>
        <end position="59"/>
    </location>
</feature>
<keyword evidence="1" id="KW-1133">Transmembrane helix</keyword>
<dbReference type="RefSeq" id="WP_084323288.1">
    <property type="nucleotide sequence ID" value="NZ_FNTY01000002.1"/>
</dbReference>
<sequence>MNINKLIGIHTVQGWWRSKVATTGNLRLLSQRLWRHDAIYLVLISLVLMAGYFTAYHFAAHALRELVNACSARFVIELEEAEIGTPIEALSRSLCECEARTLLNKNGVVRLALVDRHLLDPQTLEPVTEEDGEVCINALWAPRAEVAKRLPLE</sequence>
<reference evidence="2 3" key="1">
    <citation type="submission" date="2016-10" db="EMBL/GenBank/DDBJ databases">
        <authorList>
            <person name="de Groot N.N."/>
        </authorList>
    </citation>
    <scope>NUCLEOTIDE SEQUENCE [LARGE SCALE GENOMIC DNA]</scope>
    <source>
        <strain evidence="2 3">BS3662</strain>
    </source>
</reference>
<evidence type="ECO:0000313" key="3">
    <source>
        <dbReference type="Proteomes" id="UP000198985"/>
    </source>
</evidence>